<proteinExistence type="predicted"/>
<dbReference type="SUPFAM" id="SSF52540">
    <property type="entry name" value="P-loop containing nucleoside triphosphate hydrolases"/>
    <property type="match status" value="1"/>
</dbReference>
<organism evidence="2 3">
    <name type="scientific">Mytilus edulis</name>
    <name type="common">Blue mussel</name>
    <dbReference type="NCBI Taxonomy" id="6550"/>
    <lineage>
        <taxon>Eukaryota</taxon>
        <taxon>Metazoa</taxon>
        <taxon>Spiralia</taxon>
        <taxon>Lophotrochozoa</taxon>
        <taxon>Mollusca</taxon>
        <taxon>Bivalvia</taxon>
        <taxon>Autobranchia</taxon>
        <taxon>Pteriomorphia</taxon>
        <taxon>Mytilida</taxon>
        <taxon>Mytiloidea</taxon>
        <taxon>Mytilidae</taxon>
        <taxon>Mytilinae</taxon>
        <taxon>Mytilus</taxon>
    </lineage>
</organism>
<reference evidence="2" key="1">
    <citation type="submission" date="2021-03" db="EMBL/GenBank/DDBJ databases">
        <authorList>
            <person name="Bekaert M."/>
        </authorList>
    </citation>
    <scope>NUCLEOTIDE SEQUENCE</scope>
</reference>
<evidence type="ECO:0000313" key="3">
    <source>
        <dbReference type="Proteomes" id="UP000683360"/>
    </source>
</evidence>
<accession>A0A8S3V427</accession>
<comment type="caution">
    <text evidence="2">The sequence shown here is derived from an EMBL/GenBank/DDBJ whole genome shotgun (WGS) entry which is preliminary data.</text>
</comment>
<dbReference type="Pfam" id="PF20720">
    <property type="entry name" value="nSTAND3"/>
    <property type="match status" value="1"/>
</dbReference>
<feature type="domain" description="Novel STAND NTPase 3" evidence="1">
    <location>
        <begin position="229"/>
        <end position="345"/>
    </location>
</feature>
<sequence>MQVLVIPSWKISEAVFLFQCPVQAHWKLRADTYCDSLDNYFCLYDRKEKKFTEFCRKSPDVEVPGYKLIVAGSLQGDICEPDFYQPFKFSSIGNSRCVYKQPYCSEKGQIVYRNGTEKNASSCRCDYTKGFNFITNPRHQCYCKPLEEDCSCFHKTCPSDYILSPDYKCIHILYGNEGDTRFSCESISTVLLPKDPEIASSTDNPVLEYDVLELQKEILLHWSNVLNKFVLTKAAQLLYQQIQTQNVIAIIGPTGTGKSATAYQIAFKLKNEYNYTIVPARQPSDILQYYVPGTNQVFVIDDFIGKYAFDEAEGISWEKIGPLLQKMLSNNDQTKVILTCRKSIWLPEKYERFGFSALVCDLRKKSWD</sequence>
<dbReference type="InterPro" id="IPR049050">
    <property type="entry name" value="nSTAND3"/>
</dbReference>
<evidence type="ECO:0000313" key="2">
    <source>
        <dbReference type="EMBL" id="CAG2252571.1"/>
    </source>
</evidence>
<keyword evidence="3" id="KW-1185">Reference proteome</keyword>
<dbReference type="Proteomes" id="UP000683360">
    <property type="component" value="Unassembled WGS sequence"/>
</dbReference>
<gene>
    <name evidence="2" type="ORF">MEDL_64157</name>
</gene>
<name>A0A8S3V427_MYTED</name>
<dbReference type="InterPro" id="IPR027417">
    <property type="entry name" value="P-loop_NTPase"/>
</dbReference>
<dbReference type="AlphaFoldDB" id="A0A8S3V427"/>
<dbReference type="OrthoDB" id="8954335at2759"/>
<dbReference type="EMBL" id="CAJPWZ010003122">
    <property type="protein sequence ID" value="CAG2252571.1"/>
    <property type="molecule type" value="Genomic_DNA"/>
</dbReference>
<protein>
    <recommendedName>
        <fullName evidence="1">Novel STAND NTPase 3 domain-containing protein</fullName>
    </recommendedName>
</protein>
<dbReference type="Gene3D" id="3.40.50.300">
    <property type="entry name" value="P-loop containing nucleotide triphosphate hydrolases"/>
    <property type="match status" value="1"/>
</dbReference>
<evidence type="ECO:0000259" key="1">
    <source>
        <dbReference type="Pfam" id="PF20720"/>
    </source>
</evidence>